<comment type="pathway">
    <text evidence="8">Glycolipid biosynthesis; lipid IV(A) biosynthesis; lipid IV(A) from (3R)-3-hydroxytetradecanoyl-[acyl-carrier-protein] and UDP-N-acetyl-alpha-D-glucosamine: step 1/6.</text>
</comment>
<keyword evidence="5 8" id="KW-0677">Repeat</keyword>
<keyword evidence="2 8" id="KW-0444">Lipid biosynthesis</keyword>
<comment type="catalytic activity">
    <reaction evidence="8">
        <text>a (3R)-hydroxyacyl-[ACP] + UDP-N-acetyl-alpha-D-glucosamine = a UDP-3-O-[(3R)-3-hydroxyacyl]-N-acetyl-alpha-D-glucosamine + holo-[ACP]</text>
        <dbReference type="Rhea" id="RHEA:67812"/>
        <dbReference type="Rhea" id="RHEA-COMP:9685"/>
        <dbReference type="Rhea" id="RHEA-COMP:9945"/>
        <dbReference type="ChEBI" id="CHEBI:57705"/>
        <dbReference type="ChEBI" id="CHEBI:64479"/>
        <dbReference type="ChEBI" id="CHEBI:78827"/>
        <dbReference type="ChEBI" id="CHEBI:173225"/>
        <dbReference type="EC" id="2.3.1.129"/>
    </reaction>
</comment>
<evidence type="ECO:0000256" key="7">
    <source>
        <dbReference type="ARBA" id="ARBA00023315"/>
    </source>
</evidence>
<dbReference type="InterPro" id="IPR029098">
    <property type="entry name" value="Acetyltransf_C"/>
</dbReference>
<evidence type="ECO:0000256" key="1">
    <source>
        <dbReference type="ARBA" id="ARBA00022490"/>
    </source>
</evidence>
<dbReference type="CDD" id="cd03351">
    <property type="entry name" value="LbH_UDP-GlcNAc_AT"/>
    <property type="match status" value="1"/>
</dbReference>
<dbReference type="GO" id="GO:0005737">
    <property type="term" value="C:cytoplasm"/>
    <property type="evidence" value="ECO:0007669"/>
    <property type="project" value="UniProtKB-SubCell"/>
</dbReference>
<evidence type="ECO:0000256" key="8">
    <source>
        <dbReference type="HAMAP-Rule" id="MF_00387"/>
    </source>
</evidence>
<evidence type="ECO:0000256" key="4">
    <source>
        <dbReference type="ARBA" id="ARBA00022679"/>
    </source>
</evidence>
<dbReference type="GO" id="GO:0008780">
    <property type="term" value="F:acyl-[acyl-carrier-protein]-UDP-N-acetylglucosamine O-acyltransferase activity"/>
    <property type="evidence" value="ECO:0007669"/>
    <property type="project" value="UniProtKB-UniRule"/>
</dbReference>
<gene>
    <name evidence="8" type="primary">lpxA</name>
    <name evidence="11" type="ORF">UBAL3_95680070</name>
</gene>
<evidence type="ECO:0000256" key="6">
    <source>
        <dbReference type="ARBA" id="ARBA00023098"/>
    </source>
</evidence>
<dbReference type="NCBIfam" id="TIGR01852">
    <property type="entry name" value="lipid_A_lpxA"/>
    <property type="match status" value="1"/>
</dbReference>
<evidence type="ECO:0000256" key="3">
    <source>
        <dbReference type="ARBA" id="ARBA00022556"/>
    </source>
</evidence>
<dbReference type="EC" id="2.3.1.129" evidence="8"/>
<dbReference type="GO" id="GO:0009245">
    <property type="term" value="P:lipid A biosynthetic process"/>
    <property type="evidence" value="ECO:0007669"/>
    <property type="project" value="UniProtKB-UniRule"/>
</dbReference>
<evidence type="ECO:0000256" key="9">
    <source>
        <dbReference type="SAM" id="MobiDB-lite"/>
    </source>
</evidence>
<proteinExistence type="inferred from homology"/>
<dbReference type="InterPro" id="IPR037157">
    <property type="entry name" value="Acetyltransf_C_sf"/>
</dbReference>
<accession>C6I0H8</accession>
<dbReference type="UniPathway" id="UPA00359">
    <property type="reaction ID" value="UER00477"/>
</dbReference>
<dbReference type="InterPro" id="IPR018357">
    <property type="entry name" value="Hexapep_transf_CS"/>
</dbReference>
<evidence type="ECO:0000313" key="12">
    <source>
        <dbReference type="Proteomes" id="UP000009374"/>
    </source>
</evidence>
<dbReference type="Proteomes" id="UP000009374">
    <property type="component" value="Unassembled WGS sequence"/>
</dbReference>
<dbReference type="PANTHER" id="PTHR43480:SF1">
    <property type="entry name" value="ACYL-[ACYL-CARRIER-PROTEIN]--UDP-N-ACETYLGLUCOSAMINE O-ACYLTRANSFERASE, MITOCHONDRIAL-RELATED"/>
    <property type="match status" value="1"/>
</dbReference>
<dbReference type="GO" id="GO:0016020">
    <property type="term" value="C:membrane"/>
    <property type="evidence" value="ECO:0007669"/>
    <property type="project" value="GOC"/>
</dbReference>
<dbReference type="InterPro" id="IPR010137">
    <property type="entry name" value="Lipid_A_LpxA"/>
</dbReference>
<keyword evidence="7 8" id="KW-0012">Acyltransferase</keyword>
<dbReference type="Pfam" id="PF13720">
    <property type="entry name" value="Acetyltransf_11"/>
    <property type="match status" value="1"/>
</dbReference>
<feature type="compositionally biased region" description="Basic and acidic residues" evidence="9">
    <location>
        <begin position="1"/>
        <end position="11"/>
    </location>
</feature>
<evidence type="ECO:0000313" key="11">
    <source>
        <dbReference type="EMBL" id="EES51633.1"/>
    </source>
</evidence>
<organism evidence="11 12">
    <name type="scientific">Leptospirillum ferrodiazotrophum</name>
    <dbReference type="NCBI Taxonomy" id="412449"/>
    <lineage>
        <taxon>Bacteria</taxon>
        <taxon>Pseudomonadati</taxon>
        <taxon>Nitrospirota</taxon>
        <taxon>Nitrospiria</taxon>
        <taxon>Nitrospirales</taxon>
        <taxon>Nitrospiraceae</taxon>
        <taxon>Leptospirillum</taxon>
    </lineage>
</organism>
<reference evidence="11 12" key="1">
    <citation type="journal article" date="2009" name="Appl. Environ. Microbiol.">
        <title>Community genomic and proteomic analyses of chemoautotrophic iron-oxidizing "Leptospirillum rubarum" (Group II) and "Leptospirillum ferrodiazotrophum" (Group III) bacteria in acid mine drainage biofilms.</title>
        <authorList>
            <person name="Goltsman D.S."/>
            <person name="Denef V.J."/>
            <person name="Singer S.W."/>
            <person name="VerBerkmoes N.C."/>
            <person name="Lefsrud M."/>
            <person name="Mueller R.S."/>
            <person name="Dick G.J."/>
            <person name="Sun C.L."/>
            <person name="Wheeler K.E."/>
            <person name="Zemla A."/>
            <person name="Baker B.J."/>
            <person name="Hauser L."/>
            <person name="Land M."/>
            <person name="Shah M.B."/>
            <person name="Thelen M.P."/>
            <person name="Hettich R.L."/>
            <person name="Banfield J.F."/>
        </authorList>
    </citation>
    <scope>NUCLEOTIDE SEQUENCE [LARGE SCALE GENOMIC DNA]</scope>
</reference>
<dbReference type="InterPro" id="IPR011004">
    <property type="entry name" value="Trimer_LpxA-like_sf"/>
</dbReference>
<keyword evidence="3 8" id="KW-0441">Lipid A biosynthesis</keyword>
<dbReference type="HAMAP" id="MF_00387">
    <property type="entry name" value="LpxA"/>
    <property type="match status" value="1"/>
</dbReference>
<feature type="domain" description="UDP N-acetylglucosamine O-acyltransferase C-terminal" evidence="10">
    <location>
        <begin position="193"/>
        <end position="273"/>
    </location>
</feature>
<keyword evidence="1 8" id="KW-0963">Cytoplasm</keyword>
<sequence>MTRKKEPEDPSRSYSEGKVTVHPSSSIHSRAILEPGVEIGPFCTVGENVRIGVGTRLLSHVVIDGHTVLGENNVIYPFTTIGMAPQDLKYRGEPSRTVIGSGNTIRESVTIHRGTEGGGMETVLGDNNLLMAYCHVAHDCRIGSRVVMANSANLAGHITIDDGAIIGGLSGIHQFVRVGRFAMVGGMSGVPKDVPPFVWASGNRAYLYGLNQEGLRRNHISPESVALLKKAYQILFRSGLPMAQAIDRVRTGIPATPEIAHLLEFIESSERGVLTSPRGGGEGDS</sequence>
<dbReference type="EMBL" id="GG693887">
    <property type="protein sequence ID" value="EES51633.1"/>
    <property type="molecule type" value="Genomic_DNA"/>
</dbReference>
<comment type="function">
    <text evidence="8">Involved in the biosynthesis of lipid A, a phosphorylated glycolipid that anchors the lipopolysaccharide to the outer membrane of the cell.</text>
</comment>
<comment type="subunit">
    <text evidence="8">Homotrimer.</text>
</comment>
<dbReference type="Gene3D" id="1.20.1180.10">
    <property type="entry name" value="Udp N-acetylglucosamine O-acyltransferase, C-terminal domain"/>
    <property type="match status" value="1"/>
</dbReference>
<protein>
    <recommendedName>
        <fullName evidence="8">Acyl-[acyl-carrier-protein]--UDP-N-acetylglucosamine O-acyltransferase</fullName>
        <shortName evidence="8">UDP-N-acetylglucosamine acyltransferase</shortName>
        <ecNumber evidence="8">2.3.1.129</ecNumber>
    </recommendedName>
</protein>
<dbReference type="InterPro" id="IPR001451">
    <property type="entry name" value="Hexapep"/>
</dbReference>
<keyword evidence="12" id="KW-1185">Reference proteome</keyword>
<comment type="similarity">
    <text evidence="8">Belongs to the transferase hexapeptide repeat family. LpxA subfamily.</text>
</comment>
<evidence type="ECO:0000259" key="10">
    <source>
        <dbReference type="Pfam" id="PF13720"/>
    </source>
</evidence>
<dbReference type="PIRSF" id="PIRSF000456">
    <property type="entry name" value="UDP-GlcNAc_acltr"/>
    <property type="match status" value="1"/>
</dbReference>
<dbReference type="Pfam" id="PF00132">
    <property type="entry name" value="Hexapep"/>
    <property type="match status" value="1"/>
</dbReference>
<dbReference type="AlphaFoldDB" id="C6I0H8"/>
<name>C6I0H8_9BACT</name>
<dbReference type="NCBIfam" id="NF003657">
    <property type="entry name" value="PRK05289.1"/>
    <property type="match status" value="1"/>
</dbReference>
<comment type="subcellular location">
    <subcellularLocation>
        <location evidence="8">Cytoplasm</location>
    </subcellularLocation>
</comment>
<keyword evidence="4 8" id="KW-0808">Transferase</keyword>
<feature type="region of interest" description="Disordered" evidence="9">
    <location>
        <begin position="1"/>
        <end position="21"/>
    </location>
</feature>
<keyword evidence="6 8" id="KW-0443">Lipid metabolism</keyword>
<evidence type="ECO:0000256" key="2">
    <source>
        <dbReference type="ARBA" id="ARBA00022516"/>
    </source>
</evidence>
<dbReference type="Gene3D" id="2.160.10.10">
    <property type="entry name" value="Hexapeptide repeat proteins"/>
    <property type="match status" value="1"/>
</dbReference>
<dbReference type="SUPFAM" id="SSF51161">
    <property type="entry name" value="Trimeric LpxA-like enzymes"/>
    <property type="match status" value="1"/>
</dbReference>
<dbReference type="PROSITE" id="PS00101">
    <property type="entry name" value="HEXAPEP_TRANSFERASES"/>
    <property type="match status" value="2"/>
</dbReference>
<dbReference type="PANTHER" id="PTHR43480">
    <property type="entry name" value="ACYL-[ACYL-CARRIER-PROTEIN]--UDP-N-ACETYLGLUCOSAMINE O-ACYLTRANSFERASE"/>
    <property type="match status" value="1"/>
</dbReference>
<evidence type="ECO:0000256" key="5">
    <source>
        <dbReference type="ARBA" id="ARBA00022737"/>
    </source>
</evidence>